<dbReference type="SUPFAM" id="SSF52540">
    <property type="entry name" value="P-loop containing nucleoside triphosphate hydrolases"/>
    <property type="match status" value="1"/>
</dbReference>
<evidence type="ECO:0000313" key="3">
    <source>
        <dbReference type="EMBL" id="KXG75735.1"/>
    </source>
</evidence>
<protein>
    <submittedName>
        <fullName evidence="3">Competence protein ComM</fullName>
    </submittedName>
</protein>
<sequence length="520" mass="57621">MGYRGGCLVLSKIYSCVLNGLDGNLIEVEVDISNGLPALTIVGLPDTAVKESKERIRAAIKNSGFEFPMKRITINLAPANTKKEGTHLDLPMALGIMDAAGQIENEKIRDFAFIGELSLNGKLNRIAGVLPLVIALKNSGFRKIILPEANAEEGAIVQDAEIYPFSNLNDIIRYLKGELTLSPLQGGKSIHNDKNNRDLEDFDDVVGQESIKRAFQIAAAGGHNLLMIGPPGSGKTMLARRFPSILPDMTYEEALEVTKIYSVAGLLTDQSSLITKRPFRSPHHTISSIALVGGGRVPKPGEVSLAHYGVLFLDELPEFQRNVLEVLRQPLEDEVVTISRINGTLTYPSKFILVASMNPCPCGYYGDAVHPCSCTFPQIKKYLSKISGPLLDRIDIHVEVFPVKYTELQGEHRTKDTEQLKIAVEHARKIQIERYKNEGIFFNSQLKPKLLKKYCKLGSSEKALLEEAFHKLGLSARAYNRIIKLSRTIADLSGSDQILVSHIAEAIQYRNLDKKFWNMQ</sequence>
<organism evidence="3 4">
    <name type="scientific">Thermotalea metallivorans</name>
    <dbReference type="NCBI Taxonomy" id="520762"/>
    <lineage>
        <taxon>Bacteria</taxon>
        <taxon>Bacillati</taxon>
        <taxon>Bacillota</taxon>
        <taxon>Clostridia</taxon>
        <taxon>Peptostreptococcales</taxon>
        <taxon>Thermotaleaceae</taxon>
        <taxon>Thermotalea</taxon>
    </lineage>
</organism>
<dbReference type="GO" id="GO:0005524">
    <property type="term" value="F:ATP binding"/>
    <property type="evidence" value="ECO:0007669"/>
    <property type="project" value="InterPro"/>
</dbReference>
<dbReference type="Pfam" id="PF13541">
    <property type="entry name" value="ChlI"/>
    <property type="match status" value="1"/>
</dbReference>
<dbReference type="Pfam" id="PF13335">
    <property type="entry name" value="Mg_chelatase_C"/>
    <property type="match status" value="1"/>
</dbReference>
<proteinExistence type="inferred from homology"/>
<name>A0A140L5B0_9FIRM</name>
<dbReference type="InterPro" id="IPR014721">
    <property type="entry name" value="Ribsml_uS5_D2-typ_fold_subgr"/>
</dbReference>
<dbReference type="Gene3D" id="3.30.230.10">
    <property type="match status" value="1"/>
</dbReference>
<feature type="domain" description="AAA+ ATPase" evidence="2">
    <location>
        <begin position="221"/>
        <end position="404"/>
    </location>
</feature>
<dbReference type="InterPro" id="IPR045006">
    <property type="entry name" value="CHLI-like"/>
</dbReference>
<dbReference type="Pfam" id="PF01078">
    <property type="entry name" value="Mg_chelatase"/>
    <property type="match status" value="1"/>
</dbReference>
<accession>A0A140L5B0</accession>
<dbReference type="SMART" id="SM00382">
    <property type="entry name" value="AAA"/>
    <property type="match status" value="1"/>
</dbReference>
<dbReference type="PANTHER" id="PTHR32039:SF7">
    <property type="entry name" value="COMPETENCE PROTEIN COMM"/>
    <property type="match status" value="1"/>
</dbReference>
<comment type="caution">
    <text evidence="3">The sequence shown here is derived from an EMBL/GenBank/DDBJ whole genome shotgun (WGS) entry which is preliminary data.</text>
</comment>
<gene>
    <name evidence="3" type="primary">comM</name>
    <name evidence="3" type="ORF">AN619_14890</name>
</gene>
<dbReference type="PANTHER" id="PTHR32039">
    <property type="entry name" value="MAGNESIUM-CHELATASE SUBUNIT CHLI"/>
    <property type="match status" value="1"/>
</dbReference>
<dbReference type="InterPro" id="IPR003593">
    <property type="entry name" value="AAA+_ATPase"/>
</dbReference>
<dbReference type="InterPro" id="IPR027417">
    <property type="entry name" value="P-loop_NTPase"/>
</dbReference>
<dbReference type="InterPro" id="IPR020568">
    <property type="entry name" value="Ribosomal_Su5_D2-typ_SF"/>
</dbReference>
<dbReference type="AlphaFoldDB" id="A0A140L5B0"/>
<dbReference type="PATRIC" id="fig|520762.4.peg.1655"/>
<dbReference type="SUPFAM" id="SSF54211">
    <property type="entry name" value="Ribosomal protein S5 domain 2-like"/>
    <property type="match status" value="1"/>
</dbReference>
<dbReference type="EMBL" id="LOEE01000031">
    <property type="protein sequence ID" value="KXG75735.1"/>
    <property type="molecule type" value="Genomic_DNA"/>
</dbReference>
<dbReference type="Proteomes" id="UP000070456">
    <property type="component" value="Unassembled WGS sequence"/>
</dbReference>
<evidence type="ECO:0000256" key="1">
    <source>
        <dbReference type="ARBA" id="ARBA00006354"/>
    </source>
</evidence>
<dbReference type="InterPro" id="IPR000523">
    <property type="entry name" value="Mg_chelatse_chII-like_cat_dom"/>
</dbReference>
<keyword evidence="4" id="KW-1185">Reference proteome</keyword>
<dbReference type="STRING" id="520762.AN619_14890"/>
<comment type="similarity">
    <text evidence="1">Belongs to the Mg-chelatase subunits D/I family. ComM subfamily.</text>
</comment>
<evidence type="ECO:0000259" key="2">
    <source>
        <dbReference type="SMART" id="SM00382"/>
    </source>
</evidence>
<dbReference type="Gene3D" id="3.40.50.300">
    <property type="entry name" value="P-loop containing nucleotide triphosphate hydrolases"/>
    <property type="match status" value="1"/>
</dbReference>
<dbReference type="InterPro" id="IPR025158">
    <property type="entry name" value="Mg_chelat-rel_C"/>
</dbReference>
<evidence type="ECO:0000313" key="4">
    <source>
        <dbReference type="Proteomes" id="UP000070456"/>
    </source>
</evidence>
<dbReference type="NCBIfam" id="TIGR00368">
    <property type="entry name" value="YifB family Mg chelatase-like AAA ATPase"/>
    <property type="match status" value="1"/>
</dbReference>
<reference evidence="3 4" key="1">
    <citation type="submission" date="2015-12" db="EMBL/GenBank/DDBJ databases">
        <title>Draft genome sequence of the thermoanaerobe Thermotalea metallivorans, an isolate from the runoff channel of the Great Artesian Basin, Australia.</title>
        <authorList>
            <person name="Patel B.K."/>
        </authorList>
    </citation>
    <scope>NUCLEOTIDE SEQUENCE [LARGE SCALE GENOMIC DNA]</scope>
    <source>
        <strain evidence="3 4">B2-1</strain>
    </source>
</reference>
<dbReference type="InterPro" id="IPR004482">
    <property type="entry name" value="Mg_chelat-rel"/>
</dbReference>